<keyword evidence="2" id="KW-1185">Reference proteome</keyword>
<evidence type="ECO:0000313" key="1">
    <source>
        <dbReference type="EMBL" id="KFM72674.1"/>
    </source>
</evidence>
<organism evidence="1 2">
    <name type="scientific">Stegodyphus mimosarum</name>
    <name type="common">African social velvet spider</name>
    <dbReference type="NCBI Taxonomy" id="407821"/>
    <lineage>
        <taxon>Eukaryota</taxon>
        <taxon>Metazoa</taxon>
        <taxon>Ecdysozoa</taxon>
        <taxon>Arthropoda</taxon>
        <taxon>Chelicerata</taxon>
        <taxon>Arachnida</taxon>
        <taxon>Araneae</taxon>
        <taxon>Araneomorphae</taxon>
        <taxon>Entelegynae</taxon>
        <taxon>Eresoidea</taxon>
        <taxon>Eresidae</taxon>
        <taxon>Stegodyphus</taxon>
    </lineage>
</organism>
<dbReference type="OrthoDB" id="6406447at2759"/>
<dbReference type="Proteomes" id="UP000054359">
    <property type="component" value="Unassembled WGS sequence"/>
</dbReference>
<dbReference type="EMBL" id="KK118305">
    <property type="protein sequence ID" value="KFM72674.1"/>
    <property type="molecule type" value="Genomic_DNA"/>
</dbReference>
<protein>
    <submittedName>
        <fullName evidence="1">Uncharacterized protein</fullName>
    </submittedName>
</protein>
<dbReference type="AlphaFoldDB" id="A0A087U5N5"/>
<sequence length="96" mass="10978">MTERMPWMGRLCHLQGRVDHRLTKVLKDRGTACNHGHLLMPDYVVPGYTGCLQKNPASSAHIFKRCCPMANYDNDVIQKTLPYEYQNAGDPCRQIT</sequence>
<feature type="non-terminal residue" evidence="1">
    <location>
        <position position="96"/>
    </location>
</feature>
<gene>
    <name evidence="1" type="ORF">X975_21787</name>
</gene>
<reference evidence="1 2" key="1">
    <citation type="submission" date="2013-11" db="EMBL/GenBank/DDBJ databases">
        <title>Genome sequencing of Stegodyphus mimosarum.</title>
        <authorList>
            <person name="Bechsgaard J."/>
        </authorList>
    </citation>
    <scope>NUCLEOTIDE SEQUENCE [LARGE SCALE GENOMIC DNA]</scope>
</reference>
<dbReference type="OMA" id="RCCPMAN"/>
<accession>A0A087U5N5</accession>
<evidence type="ECO:0000313" key="2">
    <source>
        <dbReference type="Proteomes" id="UP000054359"/>
    </source>
</evidence>
<name>A0A087U5N5_STEMI</name>
<proteinExistence type="predicted"/>